<feature type="compositionally biased region" description="Polar residues" evidence="1">
    <location>
        <begin position="1122"/>
        <end position="1133"/>
    </location>
</feature>
<comment type="caution">
    <text evidence="3">The sequence shown here is derived from an EMBL/GenBank/DDBJ whole genome shotgun (WGS) entry which is preliminary data.</text>
</comment>
<dbReference type="InterPro" id="IPR002156">
    <property type="entry name" value="RNaseH_domain"/>
</dbReference>
<dbReference type="CDD" id="cd09276">
    <property type="entry name" value="Rnase_HI_RT_non_LTR"/>
    <property type="match status" value="1"/>
</dbReference>
<feature type="compositionally biased region" description="Low complexity" evidence="1">
    <location>
        <begin position="1056"/>
        <end position="1088"/>
    </location>
</feature>
<dbReference type="GO" id="GO:0004523">
    <property type="term" value="F:RNA-DNA hybrid ribonuclease activity"/>
    <property type="evidence" value="ECO:0007669"/>
    <property type="project" value="InterPro"/>
</dbReference>
<dbReference type="SMART" id="SM00343">
    <property type="entry name" value="ZnF_C2HC"/>
    <property type="match status" value="2"/>
</dbReference>
<feature type="compositionally biased region" description="Low complexity" evidence="1">
    <location>
        <begin position="1107"/>
        <end position="1121"/>
    </location>
</feature>
<dbReference type="SUPFAM" id="SSF57756">
    <property type="entry name" value="Retrovirus zinc finger-like domains"/>
    <property type="match status" value="1"/>
</dbReference>
<feature type="region of interest" description="Disordered" evidence="1">
    <location>
        <begin position="719"/>
        <end position="747"/>
    </location>
</feature>
<dbReference type="Gene3D" id="3.30.420.10">
    <property type="entry name" value="Ribonuclease H-like superfamily/Ribonuclease H"/>
    <property type="match status" value="1"/>
</dbReference>
<feature type="domain" description="RNase H type-1" evidence="2">
    <location>
        <begin position="412"/>
        <end position="540"/>
    </location>
</feature>
<dbReference type="EMBL" id="BMAU01021401">
    <property type="protein sequence ID" value="GFY32070.1"/>
    <property type="molecule type" value="Genomic_DNA"/>
</dbReference>
<dbReference type="GO" id="GO:0008270">
    <property type="term" value="F:zinc ion binding"/>
    <property type="evidence" value="ECO:0007669"/>
    <property type="project" value="InterPro"/>
</dbReference>
<dbReference type="Pfam" id="PF00075">
    <property type="entry name" value="RNase_H"/>
    <property type="match status" value="1"/>
</dbReference>
<dbReference type="SUPFAM" id="SSF53098">
    <property type="entry name" value="Ribonuclease H-like"/>
    <property type="match status" value="1"/>
</dbReference>
<dbReference type="PROSITE" id="PS50879">
    <property type="entry name" value="RNASE_H_1"/>
    <property type="match status" value="1"/>
</dbReference>
<dbReference type="InterPro" id="IPR012337">
    <property type="entry name" value="RNaseH-like_sf"/>
</dbReference>
<feature type="region of interest" description="Disordered" evidence="1">
    <location>
        <begin position="1013"/>
        <end position="1133"/>
    </location>
</feature>
<gene>
    <name evidence="3" type="primary">AVEN_19736_1</name>
    <name evidence="3" type="ORF">TNCV_2622071</name>
</gene>
<name>A0A8X7BI30_TRICX</name>
<feature type="compositionally biased region" description="Polar residues" evidence="1">
    <location>
        <begin position="1013"/>
        <end position="1032"/>
    </location>
</feature>
<organism evidence="3 4">
    <name type="scientific">Trichonephila clavipes</name>
    <name type="common">Golden silk orbweaver</name>
    <name type="synonym">Nephila clavipes</name>
    <dbReference type="NCBI Taxonomy" id="2585209"/>
    <lineage>
        <taxon>Eukaryota</taxon>
        <taxon>Metazoa</taxon>
        <taxon>Ecdysozoa</taxon>
        <taxon>Arthropoda</taxon>
        <taxon>Chelicerata</taxon>
        <taxon>Arachnida</taxon>
        <taxon>Araneae</taxon>
        <taxon>Araneomorphae</taxon>
        <taxon>Entelegynae</taxon>
        <taxon>Araneoidea</taxon>
        <taxon>Nephilidae</taxon>
        <taxon>Trichonephila</taxon>
    </lineage>
</organism>
<dbReference type="Gene3D" id="4.10.60.10">
    <property type="entry name" value="Zinc finger, CCHC-type"/>
    <property type="match status" value="1"/>
</dbReference>
<evidence type="ECO:0000259" key="2">
    <source>
        <dbReference type="PROSITE" id="PS50879"/>
    </source>
</evidence>
<dbReference type="GO" id="GO:0003676">
    <property type="term" value="F:nucleic acid binding"/>
    <property type="evidence" value="ECO:0007669"/>
    <property type="project" value="InterPro"/>
</dbReference>
<protein>
    <recommendedName>
        <fullName evidence="2">RNase H type-1 domain-containing protein</fullName>
    </recommendedName>
</protein>
<reference evidence="3" key="1">
    <citation type="submission" date="2020-08" db="EMBL/GenBank/DDBJ databases">
        <title>Multicomponent nature underlies the extraordinary mechanical properties of spider dragline silk.</title>
        <authorList>
            <person name="Kono N."/>
            <person name="Nakamura H."/>
            <person name="Mori M."/>
            <person name="Yoshida Y."/>
            <person name="Ohtoshi R."/>
            <person name="Malay A.D."/>
            <person name="Moran D.A.P."/>
            <person name="Tomita M."/>
            <person name="Numata K."/>
            <person name="Arakawa K."/>
        </authorList>
    </citation>
    <scope>NUCLEOTIDE SEQUENCE</scope>
</reference>
<dbReference type="InterPro" id="IPR036397">
    <property type="entry name" value="RNaseH_sf"/>
</dbReference>
<evidence type="ECO:0000256" key="1">
    <source>
        <dbReference type="SAM" id="MobiDB-lite"/>
    </source>
</evidence>
<accession>A0A8X7BI30</accession>
<feature type="compositionally biased region" description="Basic residues" evidence="1">
    <location>
        <begin position="721"/>
        <end position="734"/>
    </location>
</feature>
<sequence>MTQRTAPWENWHLERGFDLLRTFRLVVPGWGPALQSGGLFRGHYWLLTLGQALPNWSSENHKGFSSFFLKKKINPNKEKTQNASVKTPIPPYPTHDDQAIDSLNPCPDKEPVLPNLNASLYVDDLQISCEGSDMRLIERQLQTAVNNIVKWCDTNGHSISASKSCCVHFCRKRGIHPDPEIRIRDIQIPVVPDVRFLGVIFDRRLTFLPHILHLRKRCEKSLNLLKVLSNTSLGADRASLLRVYQAIVLSRIDYGCVAYGSACNSTLQKLDPVHHMALRICSGAFRTSPVQSLYVNCHQLPLDLRRRKLSLAFYFKILSVPSHPLQNVYMRTSMKRLYDARPSNIRPFMDRMKLHISELDLPNVRIQQRNLFLFQPWNTPRFHYINPFATYSKSTVAPVVFQRVFAYHRSQYSRYSAIYTDGSKRADYVGCGVVIEDIMHGYRLDTSCSIFTAEAVAIYRALQLIDSTMPRKYCIYTDSMSVLEALENYHDRCHPVVCTILDITSRLYSKGFDIVFCWLPSHVGIIGNEQADSAAKSATTHLPLAVPLSDMKRVIMHHIFNIWQESWSQQLDNKLHSVKPVIGAWPVMPLRRTDVKLTRLRIGHTRFTHRHLLFGERAPECPSCHVSYTVHHILIDCPVFNHHRITFFHKSVLTLSDLVNGRCTLVPCASIGWWDGLPPARDQAIDMFADSCVKGGGLHRNGKPCQTGPLKIKRNSPPPFQKKKFKISQNKKKTQNASIKTPIPPYPSHDAKHMDDTVLLLPKFTVDEIAQHTRFLILSLPNNEMSRKSPFIIHKALLGIGGEPKSIKKLRSGDLLIETISAVQSKSFLLAKTFIDSPLIVTPHKTLNSCRGVISESDLLYASETEILEGLFDQGVTQVRRIKIKKETSLFPTKHLILTFNSPKLPSNIKAGYLNCKLRPYIPNPLRCFKCQRFGHSQNSCRGQLTCSRCAAVGHSSTDCTLEPKCINCSQPHTADSKLCPKWTTEKQVQEIKTNRDITYVEARKLIVPQTSHTYAQAAKSSNKTSSTQTDENITKIKCPPLELLQPLSSTTRTNVSLSTPDVSTSSSSTQAQLLPSTSSISTSNSESQPPIPTCTDAPSNNMVTPIESSSSIIPTSSSQSVLQPPSDSNTVQDAKKLAKARSRKRKKELLKKMKEAIIDIKMNPHRPKKSASDESTTDEEEMIVYDLEDEIESNPDYVKQNGKTYYQGQLLLTPTKHRK</sequence>
<dbReference type="PANTHER" id="PTHR33332">
    <property type="entry name" value="REVERSE TRANSCRIPTASE DOMAIN-CONTAINING PROTEIN"/>
    <property type="match status" value="1"/>
</dbReference>
<proteinExistence type="predicted"/>
<dbReference type="Proteomes" id="UP000887159">
    <property type="component" value="Unassembled WGS sequence"/>
</dbReference>
<keyword evidence="4" id="KW-1185">Reference proteome</keyword>
<evidence type="ECO:0000313" key="4">
    <source>
        <dbReference type="Proteomes" id="UP000887159"/>
    </source>
</evidence>
<dbReference type="InterPro" id="IPR001878">
    <property type="entry name" value="Znf_CCHC"/>
</dbReference>
<dbReference type="InterPro" id="IPR036875">
    <property type="entry name" value="Znf_CCHC_sf"/>
</dbReference>
<feature type="region of interest" description="Disordered" evidence="1">
    <location>
        <begin position="1160"/>
        <end position="1180"/>
    </location>
</feature>
<dbReference type="AlphaFoldDB" id="A0A8X7BI30"/>
<evidence type="ECO:0000313" key="3">
    <source>
        <dbReference type="EMBL" id="GFY32070.1"/>
    </source>
</evidence>